<sequence length="138" mass="14716">MTSQAFAAAVLALMPAGIVVYDGQAVTGANVPAPPWAFVTISFPDRWERTLASPSVLRRTLVQISAVGDTTVQARFVADKVDAALEGARPAISGWSTTGLRMVNSRPPEQDRDVTITTTNLHPMVGVLEYEFTASVIS</sequence>
<accession>A0AAU8G0R5</accession>
<name>A0AAU8G0R5_9MICO</name>
<organism evidence="1">
    <name type="scientific">Cellulosimicrobium sp. ES-005</name>
    <dbReference type="NCBI Taxonomy" id="3163031"/>
    <lineage>
        <taxon>Bacteria</taxon>
        <taxon>Bacillati</taxon>
        <taxon>Actinomycetota</taxon>
        <taxon>Actinomycetes</taxon>
        <taxon>Micrococcales</taxon>
        <taxon>Promicromonosporaceae</taxon>
        <taxon>Cellulosimicrobium</taxon>
    </lineage>
</organism>
<protein>
    <recommendedName>
        <fullName evidence="2">DUF3168 domain-containing protein</fullName>
    </recommendedName>
</protein>
<reference evidence="1" key="1">
    <citation type="submission" date="2024-06" db="EMBL/GenBank/DDBJ databases">
        <title>Complete genome sequence of the cellulolytic actinobacterium, Cellulosimicrobium ES-005.</title>
        <authorList>
            <person name="Matthews C.T."/>
            <person name="Underwood K.D."/>
            <person name="Ghanchi K.M."/>
            <person name="Fields S.D."/>
            <person name="Gardner S.G."/>
        </authorList>
    </citation>
    <scope>NUCLEOTIDE SEQUENCE</scope>
    <source>
        <strain evidence="1">ES-005</strain>
    </source>
</reference>
<gene>
    <name evidence="1" type="ORF">ABRQ22_17250</name>
</gene>
<dbReference type="AlphaFoldDB" id="A0AAU8G0R5"/>
<proteinExistence type="predicted"/>
<evidence type="ECO:0008006" key="2">
    <source>
        <dbReference type="Google" id="ProtNLM"/>
    </source>
</evidence>
<evidence type="ECO:0000313" key="1">
    <source>
        <dbReference type="EMBL" id="XCH29309.1"/>
    </source>
</evidence>
<dbReference type="EMBL" id="CP159290">
    <property type="protein sequence ID" value="XCH29309.1"/>
    <property type="molecule type" value="Genomic_DNA"/>
</dbReference>
<dbReference type="RefSeq" id="WP_353707607.1">
    <property type="nucleotide sequence ID" value="NZ_CP159290.1"/>
</dbReference>